<dbReference type="EMBL" id="JACHLY010000001">
    <property type="protein sequence ID" value="MBB5997656.1"/>
    <property type="molecule type" value="Genomic_DNA"/>
</dbReference>
<dbReference type="PANTHER" id="PTHR33133">
    <property type="entry name" value="OS08G0107100 PROTEIN-RELATED"/>
    <property type="match status" value="1"/>
</dbReference>
<feature type="region of interest" description="Disordered" evidence="1">
    <location>
        <begin position="1"/>
        <end position="84"/>
    </location>
</feature>
<feature type="compositionally biased region" description="Gly residues" evidence="1">
    <location>
        <begin position="51"/>
        <end position="72"/>
    </location>
</feature>
<keyword evidence="2" id="KW-0472">Membrane</keyword>
<feature type="transmembrane region" description="Helical" evidence="2">
    <location>
        <begin position="117"/>
        <end position="141"/>
    </location>
</feature>
<dbReference type="AlphaFoldDB" id="A0A841E3P4"/>
<gene>
    <name evidence="4" type="ORF">HNR25_001407</name>
</gene>
<accession>A0A841E3P4</accession>
<proteinExistence type="predicted"/>
<protein>
    <recommendedName>
        <fullName evidence="3">DUF7847 domain-containing protein</fullName>
    </recommendedName>
</protein>
<comment type="caution">
    <text evidence="4">The sequence shown here is derived from an EMBL/GenBank/DDBJ whole genome shotgun (WGS) entry which is preliminary data.</text>
</comment>
<sequence length="464" mass="47469">MSHDDGRDRWAHGQQPGPDHTSEAAYGSGPGNAWAAPGEEPPAPAGDGWSVPGGGSGGAPGHGHAGYGGRSGPGPAPPPGYGRPWAPRPGVVTLRPMNIGDIFNGAFGYIRDNPKAALGLALIVTALSSIPSAVGSVGYLLDTAAGMQDLADDPYGPGAQEMPVQWWSIATMYGGFLVDYIGQIVLVGLLSSIVGLAVLGRRLTMREALGVARRRLPALFGVALLLLLLSLLWTGLVVGLVFGAIALGVLVHPGVGVVAALAGFPLLVVLAVWVYVRTALAMPVAVLERTGPGGSLARSWRLTRRSWWRVFGLLLLSQFIVAIVVNLLATPFQFAAVGVGAAAPDAQWTPTVATALVYVGLVLAGALGTPFIVGVTTLIYIDLRMRREGLDLKLQTAAQSDEHIGIDVYVPDDTAAGAPAPAGPGSYGTGSYGTGGAAQAHPQYGQYGYDAGGYGRGGGPGAPS</sequence>
<evidence type="ECO:0000259" key="3">
    <source>
        <dbReference type="Pfam" id="PF25231"/>
    </source>
</evidence>
<dbReference type="InterPro" id="IPR057169">
    <property type="entry name" value="DUF7847"/>
</dbReference>
<feature type="domain" description="DUF7847" evidence="3">
    <location>
        <begin position="97"/>
        <end position="372"/>
    </location>
</feature>
<reference evidence="4 5" key="1">
    <citation type="submission" date="2020-08" db="EMBL/GenBank/DDBJ databases">
        <title>Sequencing the genomes of 1000 actinobacteria strains.</title>
        <authorList>
            <person name="Klenk H.-P."/>
        </authorList>
    </citation>
    <scope>NUCLEOTIDE SEQUENCE [LARGE SCALE GENOMIC DNA]</scope>
    <source>
        <strain evidence="4 5">DSM 44593</strain>
    </source>
</reference>
<evidence type="ECO:0000256" key="1">
    <source>
        <dbReference type="SAM" id="MobiDB-lite"/>
    </source>
</evidence>
<feature type="transmembrane region" description="Helical" evidence="2">
    <location>
        <begin position="180"/>
        <end position="199"/>
    </location>
</feature>
<feature type="compositionally biased region" description="Basic and acidic residues" evidence="1">
    <location>
        <begin position="1"/>
        <end position="11"/>
    </location>
</feature>
<dbReference type="RefSeq" id="WP_184633881.1">
    <property type="nucleotide sequence ID" value="NZ_BAABKT010000005.1"/>
</dbReference>
<keyword evidence="2" id="KW-0812">Transmembrane</keyword>
<feature type="transmembrane region" description="Helical" evidence="2">
    <location>
        <begin position="219"/>
        <end position="249"/>
    </location>
</feature>
<feature type="transmembrane region" description="Helical" evidence="2">
    <location>
        <begin position="307"/>
        <end position="329"/>
    </location>
</feature>
<dbReference type="Proteomes" id="UP000578077">
    <property type="component" value="Unassembled WGS sequence"/>
</dbReference>
<dbReference type="PANTHER" id="PTHR33133:SF1">
    <property type="entry name" value="EXPRESSED PROTEIN-RELATED"/>
    <property type="match status" value="1"/>
</dbReference>
<feature type="transmembrane region" description="Helical" evidence="2">
    <location>
        <begin position="255"/>
        <end position="276"/>
    </location>
</feature>
<organism evidence="4 5">
    <name type="scientific">Streptomonospora salina</name>
    <dbReference type="NCBI Taxonomy" id="104205"/>
    <lineage>
        <taxon>Bacteria</taxon>
        <taxon>Bacillati</taxon>
        <taxon>Actinomycetota</taxon>
        <taxon>Actinomycetes</taxon>
        <taxon>Streptosporangiales</taxon>
        <taxon>Nocardiopsidaceae</taxon>
        <taxon>Streptomonospora</taxon>
    </lineage>
</organism>
<keyword evidence="2" id="KW-1133">Transmembrane helix</keyword>
<name>A0A841E3P4_9ACTN</name>
<dbReference type="Pfam" id="PF25231">
    <property type="entry name" value="DUF7847"/>
    <property type="match status" value="1"/>
</dbReference>
<evidence type="ECO:0000313" key="5">
    <source>
        <dbReference type="Proteomes" id="UP000578077"/>
    </source>
</evidence>
<keyword evidence="5" id="KW-1185">Reference proteome</keyword>
<feature type="transmembrane region" description="Helical" evidence="2">
    <location>
        <begin position="355"/>
        <end position="381"/>
    </location>
</feature>
<evidence type="ECO:0000313" key="4">
    <source>
        <dbReference type="EMBL" id="MBB5997656.1"/>
    </source>
</evidence>
<evidence type="ECO:0000256" key="2">
    <source>
        <dbReference type="SAM" id="Phobius"/>
    </source>
</evidence>